<name>A0A1H7HV03_OLID1</name>
<dbReference type="PANTHER" id="PTHR12358:SF54">
    <property type="entry name" value="SPHINGOSINE KINASE RELATED PROTEIN"/>
    <property type="match status" value="1"/>
</dbReference>
<evidence type="ECO:0000256" key="1">
    <source>
        <dbReference type="ARBA" id="ARBA00022679"/>
    </source>
</evidence>
<dbReference type="Pfam" id="PF19279">
    <property type="entry name" value="YegS_C"/>
    <property type="match status" value="1"/>
</dbReference>
<evidence type="ECO:0000256" key="2">
    <source>
        <dbReference type="ARBA" id="ARBA00022741"/>
    </source>
</evidence>
<keyword evidence="2" id="KW-0547">Nucleotide-binding</keyword>
<keyword evidence="1" id="KW-0808">Transferase</keyword>
<dbReference type="Gene3D" id="3.40.50.10330">
    <property type="entry name" value="Probable inorganic polyphosphate/atp-NAD kinase, domain 1"/>
    <property type="match status" value="1"/>
</dbReference>
<dbReference type="AlphaFoldDB" id="A0A1H7HV03"/>
<dbReference type="GO" id="GO:0016301">
    <property type="term" value="F:kinase activity"/>
    <property type="evidence" value="ECO:0007669"/>
    <property type="project" value="UniProtKB-KW"/>
</dbReference>
<dbReference type="RefSeq" id="WP_162276511.1">
    <property type="nucleotide sequence ID" value="NZ_FOAF01000001.1"/>
</dbReference>
<dbReference type="PANTHER" id="PTHR12358">
    <property type="entry name" value="SPHINGOSINE KINASE"/>
    <property type="match status" value="1"/>
</dbReference>
<keyword evidence="4" id="KW-0067">ATP-binding</keyword>
<dbReference type="Gene3D" id="2.60.200.40">
    <property type="match status" value="1"/>
</dbReference>
<dbReference type="InterPro" id="IPR017438">
    <property type="entry name" value="ATP-NAD_kinase_N"/>
</dbReference>
<evidence type="ECO:0000256" key="3">
    <source>
        <dbReference type="ARBA" id="ARBA00022777"/>
    </source>
</evidence>
<evidence type="ECO:0000256" key="4">
    <source>
        <dbReference type="ARBA" id="ARBA00022840"/>
    </source>
</evidence>
<evidence type="ECO:0000259" key="5">
    <source>
        <dbReference type="PROSITE" id="PS50146"/>
    </source>
</evidence>
<dbReference type="Proteomes" id="UP000199421">
    <property type="component" value="Unassembled WGS sequence"/>
</dbReference>
<feature type="domain" description="DAGKc" evidence="5">
    <location>
        <begin position="1"/>
        <end position="126"/>
    </location>
</feature>
<keyword evidence="3 6" id="KW-0418">Kinase</keyword>
<dbReference type="InterPro" id="IPR045540">
    <property type="entry name" value="YegS/DAGK_C"/>
</dbReference>
<evidence type="ECO:0000313" key="6">
    <source>
        <dbReference type="EMBL" id="SEK52940.1"/>
    </source>
</evidence>
<reference evidence="7" key="1">
    <citation type="submission" date="2016-10" db="EMBL/GenBank/DDBJ databases">
        <authorList>
            <person name="Varghese N."/>
            <person name="Submissions S."/>
        </authorList>
    </citation>
    <scope>NUCLEOTIDE SEQUENCE [LARGE SCALE GENOMIC DNA]</scope>
    <source>
        <strain evidence="7">DSM 18733</strain>
    </source>
</reference>
<dbReference type="EMBL" id="FOAF01000001">
    <property type="protein sequence ID" value="SEK52940.1"/>
    <property type="molecule type" value="Genomic_DNA"/>
</dbReference>
<accession>A0A1H7HV03</accession>
<dbReference type="STRING" id="407022.SAMN05661044_00461"/>
<dbReference type="GO" id="GO:0005524">
    <property type="term" value="F:ATP binding"/>
    <property type="evidence" value="ECO:0007669"/>
    <property type="project" value="UniProtKB-KW"/>
</dbReference>
<dbReference type="SMART" id="SM00046">
    <property type="entry name" value="DAGKc"/>
    <property type="match status" value="1"/>
</dbReference>
<dbReference type="SUPFAM" id="SSF111331">
    <property type="entry name" value="NAD kinase/diacylglycerol kinase-like"/>
    <property type="match status" value="1"/>
</dbReference>
<dbReference type="InterPro" id="IPR050187">
    <property type="entry name" value="Lipid_Phosphate_FormReg"/>
</dbReference>
<organism evidence="6 7">
    <name type="scientific">Olivibacter domesticus</name>
    <name type="common">Pseudosphingobacterium domesticum</name>
    <dbReference type="NCBI Taxonomy" id="407022"/>
    <lineage>
        <taxon>Bacteria</taxon>
        <taxon>Pseudomonadati</taxon>
        <taxon>Bacteroidota</taxon>
        <taxon>Sphingobacteriia</taxon>
        <taxon>Sphingobacteriales</taxon>
        <taxon>Sphingobacteriaceae</taxon>
        <taxon>Olivibacter</taxon>
    </lineage>
</organism>
<keyword evidence="7" id="KW-1185">Reference proteome</keyword>
<dbReference type="InterPro" id="IPR001206">
    <property type="entry name" value="Diacylglycerol_kinase_cat_dom"/>
</dbReference>
<proteinExistence type="predicted"/>
<dbReference type="Pfam" id="PF00781">
    <property type="entry name" value="DAGK_cat"/>
    <property type="match status" value="1"/>
</dbReference>
<gene>
    <name evidence="6" type="ORF">SAMN05661044_00461</name>
</gene>
<dbReference type="InterPro" id="IPR016064">
    <property type="entry name" value="NAD/diacylglycerol_kinase_sf"/>
</dbReference>
<dbReference type="PROSITE" id="PS50146">
    <property type="entry name" value="DAGK"/>
    <property type="match status" value="1"/>
</dbReference>
<evidence type="ECO:0000313" key="7">
    <source>
        <dbReference type="Proteomes" id="UP000199421"/>
    </source>
</evidence>
<protein>
    <submittedName>
        <fullName evidence="6">Diacylglycerol kinase family enzyme</fullName>
    </submittedName>
</protein>
<sequence length="297" mass="33719">MKTILILHNPKAGDEDHQKKELIDSIKLKGYQYQYASVQKDDWKKIDGDIDIILVVGGDGTVRKVVKFLLQRTLLDKKMLISLLPMGTANNIALTLGLSYNLANLLKQWDVNKTRKMDVGAVRGSHFKNFFLESLGYGILPKLMRTMEEIETSHLKRSEDEITFALHTLLGLSSTYKAKHAIIKVDGKQYEGNFLLIEVMNICSLGPNLILAPNADIADGMFDIVLLREEQRQDFISYIGNVLTSKTKKVPWQSIQGKQIEIQWDGSWVHIDDELVRLDKSNSTQIEARPNILELLI</sequence>